<dbReference type="RefSeq" id="WP_379320485.1">
    <property type="nucleotide sequence ID" value="NZ_JBHTLM010000013.1"/>
</dbReference>
<dbReference type="InterPro" id="IPR023365">
    <property type="entry name" value="Sortase_dom-sf"/>
</dbReference>
<dbReference type="Gene3D" id="2.40.260.10">
    <property type="entry name" value="Sortase"/>
    <property type="match status" value="1"/>
</dbReference>
<protein>
    <submittedName>
        <fullName evidence="2">Class D sortase</fullName>
    </submittedName>
</protein>
<dbReference type="EMBL" id="JBHTLM010000013">
    <property type="protein sequence ID" value="MFD1178041.1"/>
    <property type="molecule type" value="Genomic_DNA"/>
</dbReference>
<organism evidence="2 3">
    <name type="scientific">Paenibacillus puldeungensis</name>
    <dbReference type="NCBI Taxonomy" id="696536"/>
    <lineage>
        <taxon>Bacteria</taxon>
        <taxon>Bacillati</taxon>
        <taxon>Bacillota</taxon>
        <taxon>Bacilli</taxon>
        <taxon>Bacillales</taxon>
        <taxon>Paenibacillaceae</taxon>
        <taxon>Paenibacillus</taxon>
    </lineage>
</organism>
<evidence type="ECO:0000313" key="2">
    <source>
        <dbReference type="EMBL" id="MFD1178041.1"/>
    </source>
</evidence>
<evidence type="ECO:0000256" key="1">
    <source>
        <dbReference type="ARBA" id="ARBA00022801"/>
    </source>
</evidence>
<dbReference type="InterPro" id="IPR042000">
    <property type="entry name" value="Sortase_D_2"/>
</dbReference>
<dbReference type="Pfam" id="PF04203">
    <property type="entry name" value="Sortase"/>
    <property type="match status" value="1"/>
</dbReference>
<name>A0ABW3RZV1_9BACL</name>
<evidence type="ECO:0000313" key="3">
    <source>
        <dbReference type="Proteomes" id="UP001597262"/>
    </source>
</evidence>
<dbReference type="SUPFAM" id="SSF63817">
    <property type="entry name" value="Sortase"/>
    <property type="match status" value="1"/>
</dbReference>
<dbReference type="NCBIfam" id="TIGR01076">
    <property type="entry name" value="sortase_fam"/>
    <property type="match status" value="1"/>
</dbReference>
<proteinExistence type="predicted"/>
<dbReference type="InterPro" id="IPR005754">
    <property type="entry name" value="Sortase"/>
</dbReference>
<keyword evidence="1" id="KW-0378">Hydrolase</keyword>
<comment type="caution">
    <text evidence="2">The sequence shown here is derived from an EMBL/GenBank/DDBJ whole genome shotgun (WGS) entry which is preliminary data.</text>
</comment>
<keyword evidence="3" id="KW-1185">Reference proteome</keyword>
<reference evidence="3" key="1">
    <citation type="journal article" date="2019" name="Int. J. Syst. Evol. Microbiol.">
        <title>The Global Catalogue of Microorganisms (GCM) 10K type strain sequencing project: providing services to taxonomists for standard genome sequencing and annotation.</title>
        <authorList>
            <consortium name="The Broad Institute Genomics Platform"/>
            <consortium name="The Broad Institute Genome Sequencing Center for Infectious Disease"/>
            <person name="Wu L."/>
            <person name="Ma J."/>
        </authorList>
    </citation>
    <scope>NUCLEOTIDE SEQUENCE [LARGE SCALE GENOMIC DNA]</scope>
    <source>
        <strain evidence="3">CCUG 59189</strain>
    </source>
</reference>
<accession>A0ABW3RZV1</accession>
<gene>
    <name evidence="2" type="ORF">ACFQ3W_17265</name>
</gene>
<sequence>MRKLSYFLVLVGFLILLVPSLMEWKADQEQNELLKEAEQARHNRMSKLDPSLSASYERVSQLLAEETAEAQPVSAQLTTAGGNSPIATIEIPAIDLKLPVLEGATKENMKHAATHMSETPPLGKSGNAAIAAHRAHKKGRLFNRLNEVVSGDKIIINTETERFTYVVYKISVVEPTDLSVLEDKGKEKILTLITCDPLKNPTHRLIVQAKLE</sequence>
<dbReference type="Proteomes" id="UP001597262">
    <property type="component" value="Unassembled WGS sequence"/>
</dbReference>
<dbReference type="CDD" id="cd06166">
    <property type="entry name" value="Sortase_D_2"/>
    <property type="match status" value="1"/>
</dbReference>